<feature type="compositionally biased region" description="Polar residues" evidence="1">
    <location>
        <begin position="1"/>
        <end position="15"/>
    </location>
</feature>
<comment type="caution">
    <text evidence="2">The sequence shown here is derived from an EMBL/GenBank/DDBJ whole genome shotgun (WGS) entry which is preliminary data.</text>
</comment>
<sequence length="100" mass="11365">MSQSENSPQGNNTPPTHFVTDEEESTGPYIVERVSAIVLLIYNELEQALPFISNGFFWEGFPIIADHNPKIYFQSFRVGPYLFDTKIQTNAYNLSLITFG</sequence>
<reference evidence="2 3" key="1">
    <citation type="journal article" date="2018" name="MBio">
        <title>Comparative Genomics Reveals the Core Gene Toolbox for the Fungus-Insect Symbiosis.</title>
        <authorList>
            <person name="Wang Y."/>
            <person name="Stata M."/>
            <person name="Wang W."/>
            <person name="Stajich J.E."/>
            <person name="White M.M."/>
            <person name="Moncalvo J.M."/>
        </authorList>
    </citation>
    <scope>NUCLEOTIDE SEQUENCE [LARGE SCALE GENOMIC DNA]</scope>
    <source>
        <strain evidence="2 3">SC-DP-2</strain>
    </source>
</reference>
<evidence type="ECO:0000313" key="3">
    <source>
        <dbReference type="Proteomes" id="UP000245609"/>
    </source>
</evidence>
<accession>A0A2T9YRX2</accession>
<dbReference type="EMBL" id="MBFS01002590">
    <property type="protein sequence ID" value="PVU95056.1"/>
    <property type="molecule type" value="Genomic_DNA"/>
</dbReference>
<evidence type="ECO:0000313" key="2">
    <source>
        <dbReference type="EMBL" id="PVU95056.1"/>
    </source>
</evidence>
<dbReference type="Proteomes" id="UP000245609">
    <property type="component" value="Unassembled WGS sequence"/>
</dbReference>
<proteinExistence type="predicted"/>
<feature type="region of interest" description="Disordered" evidence="1">
    <location>
        <begin position="1"/>
        <end position="24"/>
    </location>
</feature>
<gene>
    <name evidence="2" type="ORF">BB560_005894</name>
</gene>
<name>A0A2T9YRX2_9FUNG</name>
<keyword evidence="3" id="KW-1185">Reference proteome</keyword>
<evidence type="ECO:0000256" key="1">
    <source>
        <dbReference type="SAM" id="MobiDB-lite"/>
    </source>
</evidence>
<dbReference type="AlphaFoldDB" id="A0A2T9YRX2"/>
<organism evidence="2 3">
    <name type="scientific">Smittium megazygosporum</name>
    <dbReference type="NCBI Taxonomy" id="133381"/>
    <lineage>
        <taxon>Eukaryota</taxon>
        <taxon>Fungi</taxon>
        <taxon>Fungi incertae sedis</taxon>
        <taxon>Zoopagomycota</taxon>
        <taxon>Kickxellomycotina</taxon>
        <taxon>Harpellomycetes</taxon>
        <taxon>Harpellales</taxon>
        <taxon>Legeriomycetaceae</taxon>
        <taxon>Smittium</taxon>
    </lineage>
</organism>
<protein>
    <submittedName>
        <fullName evidence="2">Uncharacterized protein</fullName>
    </submittedName>
</protein>